<dbReference type="InterPro" id="IPR029753">
    <property type="entry name" value="D-isomer_DH_CS"/>
</dbReference>
<keyword evidence="3" id="KW-0520">NAD</keyword>
<gene>
    <name evidence="7" type="ORF">CAP51_11770</name>
</gene>
<evidence type="ECO:0000259" key="5">
    <source>
        <dbReference type="Pfam" id="PF00389"/>
    </source>
</evidence>
<name>A0A1Z9YWK2_9GAMM</name>
<organism evidence="7 8">
    <name type="scientific">Acinetobacter populi</name>
    <dbReference type="NCBI Taxonomy" id="1582270"/>
    <lineage>
        <taxon>Bacteria</taxon>
        <taxon>Pseudomonadati</taxon>
        <taxon>Pseudomonadota</taxon>
        <taxon>Gammaproteobacteria</taxon>
        <taxon>Moraxellales</taxon>
        <taxon>Moraxellaceae</taxon>
        <taxon>Acinetobacter</taxon>
    </lineage>
</organism>
<comment type="similarity">
    <text evidence="1 4">Belongs to the D-isomer specific 2-hydroxyacid dehydrogenase family.</text>
</comment>
<dbReference type="Pfam" id="PF02826">
    <property type="entry name" value="2-Hacid_dh_C"/>
    <property type="match status" value="1"/>
</dbReference>
<dbReference type="InterPro" id="IPR050418">
    <property type="entry name" value="D-iso_2-hydroxyacid_DH_PdxB"/>
</dbReference>
<dbReference type="CDD" id="cd12162">
    <property type="entry name" value="2-Hacid_dh_4"/>
    <property type="match status" value="1"/>
</dbReference>
<evidence type="ECO:0000256" key="3">
    <source>
        <dbReference type="ARBA" id="ARBA00023027"/>
    </source>
</evidence>
<feature type="domain" description="D-isomer specific 2-hydroxyacid dehydrogenase NAD-binding" evidence="6">
    <location>
        <begin position="110"/>
        <end position="288"/>
    </location>
</feature>
<dbReference type="SUPFAM" id="SSF52283">
    <property type="entry name" value="Formate/glycerate dehydrogenase catalytic domain-like"/>
    <property type="match status" value="1"/>
</dbReference>
<keyword evidence="8" id="KW-1185">Reference proteome</keyword>
<evidence type="ECO:0000259" key="6">
    <source>
        <dbReference type="Pfam" id="PF02826"/>
    </source>
</evidence>
<dbReference type="InterPro" id="IPR006139">
    <property type="entry name" value="D-isomer_2_OHA_DH_cat_dom"/>
</dbReference>
<accession>A0A1Z9YWK2</accession>
<dbReference type="AlphaFoldDB" id="A0A1Z9YWK2"/>
<dbReference type="NCBIfam" id="NF005069">
    <property type="entry name" value="PRK06487.1"/>
    <property type="match status" value="1"/>
</dbReference>
<dbReference type="PANTHER" id="PTHR43761:SF1">
    <property type="entry name" value="D-ISOMER SPECIFIC 2-HYDROXYACID DEHYDROGENASE CATALYTIC DOMAIN-CONTAINING PROTEIN-RELATED"/>
    <property type="match status" value="1"/>
</dbReference>
<dbReference type="InterPro" id="IPR036291">
    <property type="entry name" value="NAD(P)-bd_dom_sf"/>
</dbReference>
<dbReference type="PANTHER" id="PTHR43761">
    <property type="entry name" value="D-ISOMER SPECIFIC 2-HYDROXYACID DEHYDROGENASE FAMILY PROTEIN (AFU_ORTHOLOGUE AFUA_1G13630)"/>
    <property type="match status" value="1"/>
</dbReference>
<dbReference type="GO" id="GO:0016616">
    <property type="term" value="F:oxidoreductase activity, acting on the CH-OH group of donors, NAD or NADP as acceptor"/>
    <property type="evidence" value="ECO:0007669"/>
    <property type="project" value="InterPro"/>
</dbReference>
<dbReference type="OrthoDB" id="9805416at2"/>
<protein>
    <submittedName>
        <fullName evidence="7">Glycerate dehydrogenase</fullName>
    </submittedName>
</protein>
<dbReference type="FunFam" id="3.40.50.720:FF:000203">
    <property type="entry name" value="D-3-phosphoglycerate dehydrogenase (SerA)"/>
    <property type="match status" value="1"/>
</dbReference>
<dbReference type="Gene3D" id="3.40.50.720">
    <property type="entry name" value="NAD(P)-binding Rossmann-like Domain"/>
    <property type="match status" value="2"/>
</dbReference>
<reference evidence="7 8" key="1">
    <citation type="submission" date="2017-05" db="EMBL/GenBank/DDBJ databases">
        <title>Acinetobacter populi ANC 5415 (= PBJ7), whole genome shotgun sequencing project.</title>
        <authorList>
            <person name="Nemec A."/>
            <person name="Radolfova-Krizova L."/>
        </authorList>
    </citation>
    <scope>NUCLEOTIDE SEQUENCE [LARGE SCALE GENOMIC DNA]</scope>
    <source>
        <strain evidence="7 8">PBJ7</strain>
    </source>
</reference>
<evidence type="ECO:0000256" key="1">
    <source>
        <dbReference type="ARBA" id="ARBA00005854"/>
    </source>
</evidence>
<evidence type="ECO:0000313" key="8">
    <source>
        <dbReference type="Proteomes" id="UP000196536"/>
    </source>
</evidence>
<dbReference type="GO" id="GO:0051287">
    <property type="term" value="F:NAD binding"/>
    <property type="evidence" value="ECO:0007669"/>
    <property type="project" value="InterPro"/>
</dbReference>
<keyword evidence="2 4" id="KW-0560">Oxidoreductase</keyword>
<evidence type="ECO:0000256" key="2">
    <source>
        <dbReference type="ARBA" id="ARBA00023002"/>
    </source>
</evidence>
<proteinExistence type="inferred from homology"/>
<evidence type="ECO:0000256" key="4">
    <source>
        <dbReference type="RuleBase" id="RU003719"/>
    </source>
</evidence>
<dbReference type="RefSeq" id="WP_087620960.1">
    <property type="nucleotide sequence ID" value="NZ_NEXX01000004.1"/>
</dbReference>
<dbReference type="PROSITE" id="PS00671">
    <property type="entry name" value="D_2_HYDROXYACID_DH_3"/>
    <property type="match status" value="1"/>
</dbReference>
<comment type="caution">
    <text evidence="7">The sequence shown here is derived from an EMBL/GenBank/DDBJ whole genome shotgun (WGS) entry which is preliminary data.</text>
</comment>
<dbReference type="InterPro" id="IPR006140">
    <property type="entry name" value="D-isomer_DH_NAD-bd"/>
</dbReference>
<evidence type="ECO:0000313" key="7">
    <source>
        <dbReference type="EMBL" id="OUY06602.1"/>
    </source>
</evidence>
<dbReference type="EMBL" id="NEXX01000004">
    <property type="protein sequence ID" value="OUY06602.1"/>
    <property type="molecule type" value="Genomic_DNA"/>
</dbReference>
<dbReference type="Proteomes" id="UP000196536">
    <property type="component" value="Unassembled WGS sequence"/>
</dbReference>
<dbReference type="Pfam" id="PF00389">
    <property type="entry name" value="2-Hacid_dh"/>
    <property type="match status" value="1"/>
</dbReference>
<sequence>MSFNAVFLDYATLDQGDLDFKSLHNHFGHLQLYPETLATQVLERLKNVEVAITNKVVLDAKIIQQLPQLKLILVAATGTNNVDLNAAKAQGIIVCNCQGYGTHSVAQHTLALMLALATNLVKYDHAVKQGRWQQSEQFCFLDYPVVELSGKTLGIIGYGELGHAVAQLAKAFGMHVILGQIPHRPAKADHLPLDEFLPQLDVLSLHCPLTDATRNLIDEAQINLMKPSAFIVNVARGGIVNEQALANALKTGRIAGAATDVLSVEPPKDGNVLLNADVPNLIITPHSAWGSVQARQRIVDQLGENVVAFQQGQMLRQVNP</sequence>
<feature type="domain" description="D-isomer specific 2-hydroxyacid dehydrogenase catalytic" evidence="5">
    <location>
        <begin position="21"/>
        <end position="317"/>
    </location>
</feature>
<dbReference type="SUPFAM" id="SSF51735">
    <property type="entry name" value="NAD(P)-binding Rossmann-fold domains"/>
    <property type="match status" value="1"/>
</dbReference>